<accession>A0A223D2W8</accession>
<gene>
    <name evidence="2" type="ORF">CIG75_14245</name>
</gene>
<dbReference type="AlphaFoldDB" id="A0A223D2W8"/>
<dbReference type="KEGG" id="tab:CIG75_14245"/>
<evidence type="ECO:0000259" key="1">
    <source>
        <dbReference type="PROSITE" id="PS50930"/>
    </source>
</evidence>
<protein>
    <recommendedName>
        <fullName evidence="1">HTH LytTR-type domain-containing protein</fullName>
    </recommendedName>
</protein>
<dbReference type="Gene3D" id="2.20.25.10">
    <property type="match status" value="1"/>
</dbReference>
<name>A0A223D2W8_9BACL</name>
<evidence type="ECO:0000313" key="2">
    <source>
        <dbReference type="EMBL" id="ASS76009.1"/>
    </source>
</evidence>
<sequence length="231" mass="26267">MSQRVRTMNLQAYQQLIRSLSALVPQEAAIALSDQSQYVLYRPSGAIDLNIQPGDPLRQGSIAKQTLVERNKVEHFVSPELFGIPYYGLGTPLYDGDEQVVGAITLIMPPERMHLLPSVPRTAYITGQYDNLFVPVHESEIAYFSSADSTTYMHTAMKTYKIKQTLQALEWALPSHQFVRCHRAFLVNIGWIRQIERHFHSTFMLVMKDENGSKIPVSQKYASSFRTLLGF</sequence>
<dbReference type="GO" id="GO:0000156">
    <property type="term" value="F:phosphorelay response regulator activity"/>
    <property type="evidence" value="ECO:0007669"/>
    <property type="project" value="InterPro"/>
</dbReference>
<organism evidence="2 3">
    <name type="scientific">Tumebacillus algifaecis</name>
    <dbReference type="NCBI Taxonomy" id="1214604"/>
    <lineage>
        <taxon>Bacteria</taxon>
        <taxon>Bacillati</taxon>
        <taxon>Bacillota</taxon>
        <taxon>Bacilli</taxon>
        <taxon>Bacillales</taxon>
        <taxon>Alicyclobacillaceae</taxon>
        <taxon>Tumebacillus</taxon>
    </lineage>
</organism>
<dbReference type="Proteomes" id="UP000214688">
    <property type="component" value="Chromosome"/>
</dbReference>
<dbReference type="GO" id="GO:0003677">
    <property type="term" value="F:DNA binding"/>
    <property type="evidence" value="ECO:0007669"/>
    <property type="project" value="InterPro"/>
</dbReference>
<dbReference type="EMBL" id="CP022657">
    <property type="protein sequence ID" value="ASS76009.1"/>
    <property type="molecule type" value="Genomic_DNA"/>
</dbReference>
<dbReference type="Gene3D" id="2.40.50.40">
    <property type="match status" value="1"/>
</dbReference>
<feature type="domain" description="HTH LytTR-type" evidence="1">
    <location>
        <begin position="125"/>
        <end position="231"/>
    </location>
</feature>
<dbReference type="SMART" id="SM00850">
    <property type="entry name" value="LytTR"/>
    <property type="match status" value="1"/>
</dbReference>
<keyword evidence="3" id="KW-1185">Reference proteome</keyword>
<dbReference type="PANTHER" id="PTHR37299">
    <property type="entry name" value="TRANSCRIPTIONAL REGULATOR-RELATED"/>
    <property type="match status" value="1"/>
</dbReference>
<evidence type="ECO:0000313" key="3">
    <source>
        <dbReference type="Proteomes" id="UP000214688"/>
    </source>
</evidence>
<reference evidence="2 3" key="1">
    <citation type="journal article" date="2015" name="Int. J. Syst. Evol. Microbiol.">
        <title>Tumebacillus algifaecis sp. nov., isolated from decomposing algal scum.</title>
        <authorList>
            <person name="Wu Y.F."/>
            <person name="Zhang B."/>
            <person name="Xing P."/>
            <person name="Wu Q.L."/>
            <person name="Liu S.J."/>
        </authorList>
    </citation>
    <scope>NUCLEOTIDE SEQUENCE [LARGE SCALE GENOMIC DNA]</scope>
    <source>
        <strain evidence="2 3">THMBR28</strain>
    </source>
</reference>
<proteinExistence type="predicted"/>
<dbReference type="PROSITE" id="PS50930">
    <property type="entry name" value="HTH_LYTTR"/>
    <property type="match status" value="1"/>
</dbReference>
<dbReference type="InterPro" id="IPR046947">
    <property type="entry name" value="LytR-like"/>
</dbReference>
<dbReference type="InterPro" id="IPR007492">
    <property type="entry name" value="LytTR_DNA-bd_dom"/>
</dbReference>
<dbReference type="Pfam" id="PF04397">
    <property type="entry name" value="LytTR"/>
    <property type="match status" value="1"/>
</dbReference>
<dbReference type="PANTHER" id="PTHR37299:SF4">
    <property type="entry name" value="TRANSCRIPTIONAL REGULATOR"/>
    <property type="match status" value="1"/>
</dbReference>